<evidence type="ECO:0000313" key="3">
    <source>
        <dbReference type="EMBL" id="CAF2104822.1"/>
    </source>
</evidence>
<feature type="compositionally biased region" description="Low complexity" evidence="1">
    <location>
        <begin position="10"/>
        <end position="20"/>
    </location>
</feature>
<dbReference type="InterPro" id="IPR052560">
    <property type="entry name" value="RdDP_mobile_element"/>
</dbReference>
<accession>A0A816TS78</accession>
<dbReference type="GO" id="GO:0003824">
    <property type="term" value="F:catalytic activity"/>
    <property type="evidence" value="ECO:0007669"/>
    <property type="project" value="InterPro"/>
</dbReference>
<dbReference type="CDD" id="cd01650">
    <property type="entry name" value="RT_nLTR_like"/>
    <property type="match status" value="1"/>
</dbReference>
<protein>
    <recommendedName>
        <fullName evidence="2">Reverse transcriptase domain-containing protein</fullName>
    </recommendedName>
</protein>
<dbReference type="Pfam" id="PF00078">
    <property type="entry name" value="RVT_1"/>
    <property type="match status" value="1"/>
</dbReference>
<dbReference type="EMBL" id="CAJNRG010008531">
    <property type="protein sequence ID" value="CAF2104822.1"/>
    <property type="molecule type" value="Genomic_DNA"/>
</dbReference>
<dbReference type="AlphaFoldDB" id="A0A816TS78"/>
<dbReference type="InterPro" id="IPR005135">
    <property type="entry name" value="Endo/exonuclease/phosphatase"/>
</dbReference>
<name>A0A816TS78_9BILA</name>
<evidence type="ECO:0000259" key="2">
    <source>
        <dbReference type="PROSITE" id="PS50878"/>
    </source>
</evidence>
<dbReference type="InterPro" id="IPR036691">
    <property type="entry name" value="Endo/exonu/phosph_ase_sf"/>
</dbReference>
<reference evidence="3" key="1">
    <citation type="submission" date="2021-02" db="EMBL/GenBank/DDBJ databases">
        <authorList>
            <person name="Nowell W R."/>
        </authorList>
    </citation>
    <scope>NUCLEOTIDE SEQUENCE</scope>
</reference>
<sequence>MGKTGNSMTQNDDINYYNQNNSNQTMCLETENTTNKEGNENDFKYPYRHTRKRRNDHSEGEVTPQASFTPKRRNTEQIDNSVISSYGIQGETTTTSSYFNNNRTFRKQTNEVPNQNHTHDSYNRKQQKQTHESFPPFRIKVNDDNYPAQDVTIIKDLNRKCKLNLTYGRMSTSHNDKHYLLYCNTTTQFETLLDKSNWPETICNSMYSIDIPRRFPSSYSVVALNIPTQWNAENFCEELKLRYKTIIKGERMFVKGGRPIPRIRIDFSSNKELTEILQKGTNSFGGVLIAVHRSIPVQQVDVFKKVPNIIALDIGRSHDKFQLATCYSPPNEKLPIALFNQIMKRNKNTILLGDLNAKHQSWSRSNENQKGHVLFDWLLTKSMTVVNKHVATSTRSNATIDLILAPAQMTGIKTSFSVLPSMGSDHLPVIWIPDIKLVKNDCQYPIKRTYWQLFEMFLTFTFSYWKDLSTTMKDSVQFFHTYERYLSLVAARLTYVTYCTSYRPTLPPHIVQLIMEKSECLRLARKTKHPIFITQLKTYSTTIKRELIAYRRLTWIEYCKTFNKCDVKQFWKKTQRHFSTTSSPIQGFLMPNGNVVSSTSEMCDVAKSFYQEQFSEHKSTSSTIEIEAENVDSILRIHMNDNIPTAFPIEIKDIRRTIASLKNKNSTGIDGVSNKIIKLLPPSHQSIICTSFKSFASQLIFPPHWKVAKMILLPKTKSNIVKVEETRPISLLPCFSKLYEKIFLVQFRKWVNDAGILPEEQTGFRPGHNMTVRLVSIIDQIGQCLALNTAAAALFVDFKAAFNQLWYQGLWLKLHKMDCPTYLVGWLRSYLSGRSAYIDMKEARSSAFNLYKGVPQGSCVGPVIFIVYHHDLLNCMSLLHWKHLFADDLSVIIAPSATWPTKTLIPNLLERLKVVIASLITYTTMWKQPINFEKTQWTLFHRQVVPKIPLVTYDGYEIAHTSKAKYLGTILDCKLSFSLHLDYVETKIRKNLAILKRLASSRMLSEEVAYRLYNAYIRPHYQSLLNIYPLLSISKQNKLEAESTIK</sequence>
<dbReference type="Pfam" id="PF14529">
    <property type="entry name" value="Exo_endo_phos_2"/>
    <property type="match status" value="1"/>
</dbReference>
<feature type="region of interest" description="Disordered" evidence="1">
    <location>
        <begin position="50"/>
        <end position="78"/>
    </location>
</feature>
<dbReference type="InterPro" id="IPR043502">
    <property type="entry name" value="DNA/RNA_pol_sf"/>
</dbReference>
<dbReference type="SUPFAM" id="SSF56219">
    <property type="entry name" value="DNase I-like"/>
    <property type="match status" value="1"/>
</dbReference>
<evidence type="ECO:0000313" key="4">
    <source>
        <dbReference type="Proteomes" id="UP000663887"/>
    </source>
</evidence>
<organism evidence="3 4">
    <name type="scientific">Rotaria magnacalcarata</name>
    <dbReference type="NCBI Taxonomy" id="392030"/>
    <lineage>
        <taxon>Eukaryota</taxon>
        <taxon>Metazoa</taxon>
        <taxon>Spiralia</taxon>
        <taxon>Gnathifera</taxon>
        <taxon>Rotifera</taxon>
        <taxon>Eurotatoria</taxon>
        <taxon>Bdelloidea</taxon>
        <taxon>Philodinida</taxon>
        <taxon>Philodinidae</taxon>
        <taxon>Rotaria</taxon>
    </lineage>
</organism>
<dbReference type="PANTHER" id="PTHR36688">
    <property type="entry name" value="ENDO/EXONUCLEASE/PHOSPHATASE DOMAIN-CONTAINING PROTEIN"/>
    <property type="match status" value="1"/>
</dbReference>
<evidence type="ECO:0000256" key="1">
    <source>
        <dbReference type="SAM" id="MobiDB-lite"/>
    </source>
</evidence>
<dbReference type="SUPFAM" id="SSF56672">
    <property type="entry name" value="DNA/RNA polymerases"/>
    <property type="match status" value="1"/>
</dbReference>
<feature type="region of interest" description="Disordered" evidence="1">
    <location>
        <begin position="108"/>
        <end position="133"/>
    </location>
</feature>
<dbReference type="Proteomes" id="UP000663887">
    <property type="component" value="Unassembled WGS sequence"/>
</dbReference>
<dbReference type="PANTHER" id="PTHR36688:SF2">
    <property type="entry name" value="ENDONUCLEASE_EXONUCLEASE_PHOSPHATASE DOMAIN-CONTAINING PROTEIN"/>
    <property type="match status" value="1"/>
</dbReference>
<dbReference type="InterPro" id="IPR000477">
    <property type="entry name" value="RT_dom"/>
</dbReference>
<proteinExistence type="predicted"/>
<gene>
    <name evidence="3" type="ORF">XDN619_LOCUS19502</name>
</gene>
<dbReference type="PROSITE" id="PS50878">
    <property type="entry name" value="RT_POL"/>
    <property type="match status" value="1"/>
</dbReference>
<comment type="caution">
    <text evidence="3">The sequence shown here is derived from an EMBL/GenBank/DDBJ whole genome shotgun (WGS) entry which is preliminary data.</text>
</comment>
<feature type="region of interest" description="Disordered" evidence="1">
    <location>
        <begin position="1"/>
        <end position="20"/>
    </location>
</feature>
<dbReference type="Gene3D" id="3.60.10.10">
    <property type="entry name" value="Endonuclease/exonuclease/phosphatase"/>
    <property type="match status" value="1"/>
</dbReference>
<feature type="domain" description="Reverse transcriptase" evidence="2">
    <location>
        <begin position="694"/>
        <end position="971"/>
    </location>
</feature>